<keyword evidence="6 10" id="KW-0808">Transferase</keyword>
<name>A0A9D1EEW7_9FIRM</name>
<keyword evidence="5 10" id="KW-0328">Glycosyltransferase</keyword>
<reference evidence="11" key="1">
    <citation type="submission" date="2020-10" db="EMBL/GenBank/DDBJ databases">
        <authorList>
            <person name="Gilroy R."/>
        </authorList>
    </citation>
    <scope>NUCLEOTIDE SEQUENCE</scope>
    <source>
        <strain evidence="11">ChiW13-3771</strain>
    </source>
</reference>
<dbReference type="InterPro" id="IPR003385">
    <property type="entry name" value="Glyco_hydro_77"/>
</dbReference>
<evidence type="ECO:0000256" key="4">
    <source>
        <dbReference type="ARBA" id="ARBA00020295"/>
    </source>
</evidence>
<dbReference type="GO" id="GO:0004134">
    <property type="term" value="F:4-alpha-glucanotransferase activity"/>
    <property type="evidence" value="ECO:0007669"/>
    <property type="project" value="UniProtKB-EC"/>
</dbReference>
<evidence type="ECO:0000256" key="1">
    <source>
        <dbReference type="ARBA" id="ARBA00000439"/>
    </source>
</evidence>
<dbReference type="EC" id="2.4.1.25" evidence="3 10"/>
<evidence type="ECO:0000256" key="10">
    <source>
        <dbReference type="RuleBase" id="RU361207"/>
    </source>
</evidence>
<evidence type="ECO:0000256" key="2">
    <source>
        <dbReference type="ARBA" id="ARBA00005684"/>
    </source>
</evidence>
<evidence type="ECO:0000256" key="7">
    <source>
        <dbReference type="ARBA" id="ARBA00023277"/>
    </source>
</evidence>
<dbReference type="SUPFAM" id="SSF51445">
    <property type="entry name" value="(Trans)glycosidases"/>
    <property type="match status" value="1"/>
</dbReference>
<gene>
    <name evidence="11" type="primary">malQ</name>
    <name evidence="11" type="ORF">IAC96_09395</name>
</gene>
<dbReference type="NCBIfam" id="NF011080">
    <property type="entry name" value="PRK14508.1-3"/>
    <property type="match status" value="1"/>
</dbReference>
<accession>A0A9D1EEW7</accession>
<proteinExistence type="inferred from homology"/>
<dbReference type="EMBL" id="DVHN01000122">
    <property type="protein sequence ID" value="HIR89151.1"/>
    <property type="molecule type" value="Genomic_DNA"/>
</dbReference>
<dbReference type="NCBIfam" id="TIGR00217">
    <property type="entry name" value="malQ"/>
    <property type="match status" value="1"/>
</dbReference>
<evidence type="ECO:0000256" key="6">
    <source>
        <dbReference type="ARBA" id="ARBA00022679"/>
    </source>
</evidence>
<dbReference type="Gene3D" id="3.20.20.80">
    <property type="entry name" value="Glycosidases"/>
    <property type="match status" value="1"/>
</dbReference>
<organism evidence="11 12">
    <name type="scientific">Candidatus Fimimorpha faecalis</name>
    <dbReference type="NCBI Taxonomy" id="2840824"/>
    <lineage>
        <taxon>Bacteria</taxon>
        <taxon>Bacillati</taxon>
        <taxon>Bacillota</taxon>
        <taxon>Clostridia</taxon>
        <taxon>Eubacteriales</taxon>
        <taxon>Candidatus Fimimorpha</taxon>
    </lineage>
</organism>
<evidence type="ECO:0000256" key="3">
    <source>
        <dbReference type="ARBA" id="ARBA00012560"/>
    </source>
</evidence>
<protein>
    <recommendedName>
        <fullName evidence="4 10">4-alpha-glucanotransferase</fullName>
        <ecNumber evidence="3 10">2.4.1.25</ecNumber>
    </recommendedName>
    <alternativeName>
        <fullName evidence="8 10">Amylomaltase</fullName>
    </alternativeName>
    <alternativeName>
        <fullName evidence="9 10">Disproportionating enzyme</fullName>
    </alternativeName>
</protein>
<dbReference type="PANTHER" id="PTHR32438:SF5">
    <property type="entry name" value="4-ALPHA-GLUCANOTRANSFERASE DPE1, CHLOROPLASTIC_AMYLOPLASTIC"/>
    <property type="match status" value="1"/>
</dbReference>
<evidence type="ECO:0000313" key="12">
    <source>
        <dbReference type="Proteomes" id="UP000824201"/>
    </source>
</evidence>
<evidence type="ECO:0000256" key="9">
    <source>
        <dbReference type="ARBA" id="ARBA00031501"/>
    </source>
</evidence>
<evidence type="ECO:0000313" key="11">
    <source>
        <dbReference type="EMBL" id="HIR89151.1"/>
    </source>
</evidence>
<dbReference type="InterPro" id="IPR017853">
    <property type="entry name" value="GH"/>
</dbReference>
<comment type="similarity">
    <text evidence="2 10">Belongs to the disproportionating enzyme family.</text>
</comment>
<keyword evidence="7 10" id="KW-0119">Carbohydrate metabolism</keyword>
<dbReference type="PANTHER" id="PTHR32438">
    <property type="entry name" value="4-ALPHA-GLUCANOTRANSFERASE DPE1, CHLOROPLASTIC/AMYLOPLASTIC"/>
    <property type="match status" value="1"/>
</dbReference>
<dbReference type="Proteomes" id="UP000824201">
    <property type="component" value="Unassembled WGS sequence"/>
</dbReference>
<reference evidence="11" key="2">
    <citation type="journal article" date="2021" name="PeerJ">
        <title>Extensive microbial diversity within the chicken gut microbiome revealed by metagenomics and culture.</title>
        <authorList>
            <person name="Gilroy R."/>
            <person name="Ravi A."/>
            <person name="Getino M."/>
            <person name="Pursley I."/>
            <person name="Horton D.L."/>
            <person name="Alikhan N.F."/>
            <person name="Baker D."/>
            <person name="Gharbi K."/>
            <person name="Hall N."/>
            <person name="Watson M."/>
            <person name="Adriaenssens E.M."/>
            <person name="Foster-Nyarko E."/>
            <person name="Jarju S."/>
            <person name="Secka A."/>
            <person name="Antonio M."/>
            <person name="Oren A."/>
            <person name="Chaudhuri R.R."/>
            <person name="La Ragione R."/>
            <person name="Hildebrand F."/>
            <person name="Pallen M.J."/>
        </authorList>
    </citation>
    <scope>NUCLEOTIDE SEQUENCE</scope>
    <source>
        <strain evidence="11">ChiW13-3771</strain>
    </source>
</reference>
<evidence type="ECO:0000256" key="8">
    <source>
        <dbReference type="ARBA" id="ARBA00031423"/>
    </source>
</evidence>
<dbReference type="Pfam" id="PF02446">
    <property type="entry name" value="Glyco_hydro_77"/>
    <property type="match status" value="1"/>
</dbReference>
<comment type="caution">
    <text evidence="11">The sequence shown here is derived from an EMBL/GenBank/DDBJ whole genome shotgun (WGS) entry which is preliminary data.</text>
</comment>
<comment type="catalytic activity">
    <reaction evidence="1 10">
        <text>Transfers a segment of a (1-&gt;4)-alpha-D-glucan to a new position in an acceptor, which may be glucose or a (1-&gt;4)-alpha-D-glucan.</text>
        <dbReference type="EC" id="2.4.1.25"/>
    </reaction>
</comment>
<dbReference type="GO" id="GO:0005975">
    <property type="term" value="P:carbohydrate metabolic process"/>
    <property type="evidence" value="ECO:0007669"/>
    <property type="project" value="InterPro"/>
</dbReference>
<dbReference type="AlphaFoldDB" id="A0A9D1EEW7"/>
<evidence type="ECO:0000256" key="5">
    <source>
        <dbReference type="ARBA" id="ARBA00022676"/>
    </source>
</evidence>
<sequence>MKRSSGILLSITSLPSKYGIGCFSKSAYEFVDQLEAAGQKYWQILPLGPTGYGDSPYQSFSTFAGNPYFISLEALIEEGVLTKQECDSIDFGENPARVDYTKIYNGRFELLHKAYERSNINENWEFHQFVEKNAYWLKDYALFMAVKQRFGGVSWTEWAEDIRMRWDFAMEYYQRELYFDIEFQEYMQFVFYKQWKQLKTYANEHGIQIIGDIPIYVAMDSADTWAHPWLFQLDDKNYPVAVAGCPPDGFSATGQLWGNPLYKWEVHRNTGYEWWIQRLAYCYELYDVVRIDHFRGFDEYYSIPYGDKTAENGHWEKGPGIELFRTIQWALGEKEIIAEDLGYMTDSVKQLVTESGYPGMKVLEFAFDSRDSSNANDYLTHNYPENCVAYTGTHDNETIAGWFKSITEEERQMARDYLCDYYTPEDQLNWCFISLVMRSKANLCVIPLQDYFGYDNSTRMNRPSTLGGNWEWRLTEGELTQELMDKILKLTKRYGR</sequence>